<organism evidence="1 2">
    <name type="scientific">Synchytrium microbalum</name>
    <dbReference type="NCBI Taxonomy" id="1806994"/>
    <lineage>
        <taxon>Eukaryota</taxon>
        <taxon>Fungi</taxon>
        <taxon>Fungi incertae sedis</taxon>
        <taxon>Chytridiomycota</taxon>
        <taxon>Chytridiomycota incertae sedis</taxon>
        <taxon>Chytridiomycetes</taxon>
        <taxon>Synchytriales</taxon>
        <taxon>Synchytriaceae</taxon>
        <taxon>Synchytrium</taxon>
    </lineage>
</organism>
<evidence type="ECO:0008006" key="3">
    <source>
        <dbReference type="Google" id="ProtNLM"/>
    </source>
</evidence>
<keyword evidence="2" id="KW-1185">Reference proteome</keyword>
<dbReference type="RefSeq" id="XP_031025543.1">
    <property type="nucleotide sequence ID" value="XM_031168497.1"/>
</dbReference>
<sequence>MKRKHEDPAAIIQLLNSIDTTNIESNLSTLTTIHTLVKTTQDLDTQALLTRIQPLWILPDERIKLPIANIVLDVCTTQRRIDEAVQHGVTELATSMLSHPPCTTIGLDLLSRLAASSAFPAGAVLHALTHVLDTHEVNELNVRAARLLDEVTYRCHKSTIDASYGIYVSVVDSLTRIYKSNQTSDLGTTYMWYCVRALAIACDKSGILKARMVGRLDDVCGAVGYYGRVVRLACRIPDVVLQPMAVQNNNVVAVTRPYVVEELACIARCVNVIVLSDLEKARNVEVIPCVVTDLVVLCADGIANWSNTDAKMDLELVKMLLHPDLLNIILTILVNTLQPTIPHIELVLNLGIVEALTRLFNTMRQVEVYVGCTDKVMKLLACVLSIQSGRRMFRILPWEDVAGAACAGIAQCMAFWNVSEKMHVRAMKVAVELLRDGISASSCRQMLGGMCARDLGDVRWCPVLLNGGNAERINLFVECHTLLAKEANLRNLVREGTFVDMVVTLVNGLCDVLLGSTSIRPASLNGALTSLLKLSLDLVIGSAKDSCLARLFPINSTNIGIVASVFRLWSIHTNMNYHLDLSLDTPQIVNKLLPTSISVSAAQALVVASKMHSSQSYILDTQTCIPLLAQIALSNPSNPGDIDVSFSCFRVLRILLLSEDAYHELVKTFGACKIMMPFIRHYRIHGTQNVEFDLVPTIYAGDSRDLSALISVLYWEASGTASSLVRAFGFYKMEGRIDVAATDAEVNDNETSREETDIDALKRAQEVSVTSILMTPPCRYNELGLLKPGGPFYMCIDILLSETDDTRRLYAALAIEWVAITHLQSWTADDSLLEACRKGHELLCCVVENGEGLVVRDLDGIELKGDEVVLVVPDDTPHKGLIISRSRACSVSPVMSTMLSDTRYKDGGATQVAVHQMSLQDMKNLLGWVVHEDEDTYSSIPDLDTVIGLLRSADRFLCDGLRKACIEHLNYRFLRRDGRVALHAARDALKVVNCGVCEDDTLYETCVKCLFVGLSEVSGEELRRVFEWCGGRDGVAEFILNS</sequence>
<dbReference type="GeneID" id="42003794"/>
<reference evidence="1 2" key="1">
    <citation type="journal article" date="2019" name="Sci. Rep.">
        <title>Comparative genomics of chytrid fungi reveal insights into the obligate biotrophic and pathogenic lifestyle of Synchytrium endobioticum.</title>
        <authorList>
            <person name="van de Vossenberg B.T.L.H."/>
            <person name="Warris S."/>
            <person name="Nguyen H.D.T."/>
            <person name="van Gent-Pelzer M.P.E."/>
            <person name="Joly D.L."/>
            <person name="van de Geest H.C."/>
            <person name="Bonants P.J.M."/>
            <person name="Smith D.S."/>
            <person name="Levesque C.A."/>
            <person name="van der Lee T.A.J."/>
        </authorList>
    </citation>
    <scope>NUCLEOTIDE SEQUENCE [LARGE SCALE GENOMIC DNA]</scope>
    <source>
        <strain evidence="1 2">JEL517</strain>
    </source>
</reference>
<dbReference type="Gene3D" id="3.30.710.10">
    <property type="entry name" value="Potassium Channel Kv1.1, Chain A"/>
    <property type="match status" value="1"/>
</dbReference>
<accession>A0A507CBH4</accession>
<dbReference type="InterPro" id="IPR011333">
    <property type="entry name" value="SKP1/BTB/POZ_sf"/>
</dbReference>
<dbReference type="Proteomes" id="UP000319731">
    <property type="component" value="Unassembled WGS sequence"/>
</dbReference>
<evidence type="ECO:0000313" key="1">
    <source>
        <dbReference type="EMBL" id="TPX34905.1"/>
    </source>
</evidence>
<dbReference type="EMBL" id="QEAO01000011">
    <property type="protein sequence ID" value="TPX34905.1"/>
    <property type="molecule type" value="Genomic_DNA"/>
</dbReference>
<name>A0A507CBH4_9FUNG</name>
<protein>
    <recommendedName>
        <fullName evidence="3">BTB domain-containing protein</fullName>
    </recommendedName>
</protein>
<gene>
    <name evidence="1" type="ORF">SmJEL517_g02569</name>
</gene>
<evidence type="ECO:0000313" key="2">
    <source>
        <dbReference type="Proteomes" id="UP000319731"/>
    </source>
</evidence>
<dbReference type="OrthoDB" id="5353557at2759"/>
<comment type="caution">
    <text evidence="1">The sequence shown here is derived from an EMBL/GenBank/DDBJ whole genome shotgun (WGS) entry which is preliminary data.</text>
</comment>
<proteinExistence type="predicted"/>
<dbReference type="AlphaFoldDB" id="A0A507CBH4"/>